<evidence type="ECO:0000313" key="1">
    <source>
        <dbReference type="EMBL" id="AHZ67212.1"/>
    </source>
</evidence>
<dbReference type="HOGENOM" id="CLU_3139686_0_0_6"/>
<proteinExistence type="predicted"/>
<dbReference type="KEGG" id="pman:OU5_0133"/>
<name>A0A024E350_9PSED</name>
<accession>A0A024E350</accession>
<sequence length="49" mass="5543">MGTIHLAVTLKLEERLVFIRRLHFSPSILSRFVNGSPEFAHQVKAQLPG</sequence>
<organism evidence="1 2">
    <name type="scientific">Pseudomonas mandelii JR-1</name>
    <dbReference type="NCBI Taxonomy" id="1147786"/>
    <lineage>
        <taxon>Bacteria</taxon>
        <taxon>Pseudomonadati</taxon>
        <taxon>Pseudomonadota</taxon>
        <taxon>Gammaproteobacteria</taxon>
        <taxon>Pseudomonadales</taxon>
        <taxon>Pseudomonadaceae</taxon>
        <taxon>Pseudomonas</taxon>
    </lineage>
</organism>
<evidence type="ECO:0000313" key="2">
    <source>
        <dbReference type="Proteomes" id="UP000026913"/>
    </source>
</evidence>
<dbReference type="Proteomes" id="UP000026913">
    <property type="component" value="Chromosome"/>
</dbReference>
<protein>
    <submittedName>
        <fullName evidence="1">Uncharacterized protein</fullName>
    </submittedName>
</protein>
<gene>
    <name evidence="1" type="ORF">OU5_0133</name>
</gene>
<reference evidence="1 2" key="1">
    <citation type="journal article" date="2012" name="J. Bacteriol.">
        <title>Genome sequence of cold-adapted Pseudomonas mandelii strain JR-1.</title>
        <authorList>
            <person name="Jang S.H."/>
            <person name="Kim J."/>
            <person name="Kim J."/>
            <person name="Hong S."/>
            <person name="Lee C."/>
        </authorList>
    </citation>
    <scope>NUCLEOTIDE SEQUENCE [LARGE SCALE GENOMIC DNA]</scope>
    <source>
        <strain evidence="1 2">JR-1</strain>
    </source>
</reference>
<dbReference type="AlphaFoldDB" id="A0A024E350"/>
<dbReference type="EMBL" id="CP005960">
    <property type="protein sequence ID" value="AHZ67212.1"/>
    <property type="molecule type" value="Genomic_DNA"/>
</dbReference>